<dbReference type="InterPro" id="IPR001709">
    <property type="entry name" value="Flavoprot_Pyr_Nucl_cyt_Rdtase"/>
</dbReference>
<dbReference type="EC" id="1.6.2.4" evidence="4"/>
<evidence type="ECO:0000259" key="6">
    <source>
        <dbReference type="PROSITE" id="PS50902"/>
    </source>
</evidence>
<dbReference type="SUPFAM" id="SSF52343">
    <property type="entry name" value="Ferredoxin reductase-like, C-terminal NADP-linked domain"/>
    <property type="match status" value="1"/>
</dbReference>
<dbReference type="InterPro" id="IPR008254">
    <property type="entry name" value="Flavodoxin/NO_synth"/>
</dbReference>
<dbReference type="InterPro" id="IPR001094">
    <property type="entry name" value="Flavdoxin-like"/>
</dbReference>
<accession>A0AAD1FGP5</accession>
<keyword evidence="1" id="KW-0285">Flavoprotein</keyword>
<gene>
    <name evidence="8" type="ORF">KF707C_29500</name>
</gene>
<sequence>MSQRVHLYLSLVFGLLLMVAAGSGLLLAGSALLDQLQAPVASGQNLAAVAEQVVRQVPGAERLERSPSGELRVSFSGVDGEGVVRVDPATGLVLGDYVPSPAMAWIRTLHRDLLLGDGGRLMTGVGALALALLSLSGLFLLARRLGGWRRLFSPLPPVGGAGQWHTRVARWGLPLLLVLALSGAYLSAASQGLIADGQGQEPAYPESSSVGPAAPIGQLHALRRLSLDQLRELELPMPGDGFYTLHLAQGDGYVDAVTGQWLSYQPHGSARNLYELAYRLHTGGFGPIWTLLLGAAAGATLFLAGSGLLVWWRRRQVRGAASRGAAADEADTLVLVGSQGGSTWAIARQLQAQLVAAGCQVHCAPMNELASHYPNARRLLVLTATHGDGEAPDSARSFLDRLARGELGGGLEFAVLGFGDSRFPRYCGYAVKVDQQLRNRGLTPLLPMASVDRQDPAQLQQWAQRLGQRLGLALDLKAGLADEPRYGLTLLSRELYGREGDAPAAVLRFACEGATFAPGDLLGVRPGPGEAVRYYSIASSTEDGYLEICVRRHAQGRCSGWLHELALGERIEGSLQAHPEFRPVVGLQPVILIGAGTGLAPLMGFIRTNRLRQPMHLFWGGRCPESDFLYESELGQCLTDGRLQRLSLAFSQGHERHYVQDRLREQAEELRALLTQGAQVRVCGSRDMAQGVRNALVPVLASLGVDLDGLRQQGRYREDVY</sequence>
<dbReference type="InterPro" id="IPR039261">
    <property type="entry name" value="FNR_nucleotide-bd"/>
</dbReference>
<dbReference type="PROSITE" id="PS51384">
    <property type="entry name" value="FAD_FR"/>
    <property type="match status" value="1"/>
</dbReference>
<feature type="transmembrane region" description="Helical" evidence="5">
    <location>
        <begin position="288"/>
        <end position="312"/>
    </location>
</feature>
<reference evidence="8 9" key="2">
    <citation type="journal article" date="2017" name="Int. J. Syst. Evol. Microbiol.">
        <title>Pseudomonas furukawaii sp. nov., a polychlorinated biphenyl-degrading bacterium isolated from biphenyl-contaminated soil in Japan.</title>
        <authorList>
            <person name="Kimura N."/>
            <person name="Watanabe T."/>
            <person name="Suenaga H."/>
            <person name="Fujihara H."/>
            <person name="Futagami T."/>
            <person name="Goto M."/>
            <person name="Hanada S."/>
            <person name="Hirose J."/>
        </authorList>
    </citation>
    <scope>NUCLEOTIDE SEQUENCE [LARGE SCALE GENOMIC DNA]</scope>
    <source>
        <strain evidence="9">DSM 10086 / NBRC 110670 / KF707</strain>
    </source>
</reference>
<feature type="transmembrane region" description="Helical" evidence="5">
    <location>
        <begin position="173"/>
        <end position="194"/>
    </location>
</feature>
<dbReference type="GO" id="GO:0010181">
    <property type="term" value="F:FMN binding"/>
    <property type="evidence" value="ECO:0007669"/>
    <property type="project" value="InterPro"/>
</dbReference>
<evidence type="ECO:0000256" key="4">
    <source>
        <dbReference type="ARBA" id="ARBA00023797"/>
    </source>
</evidence>
<keyword evidence="9" id="KW-1185">Reference proteome</keyword>
<dbReference type="InterPro" id="IPR017927">
    <property type="entry name" value="FAD-bd_FR_type"/>
</dbReference>
<dbReference type="GO" id="GO:0016655">
    <property type="term" value="F:oxidoreductase activity, acting on NAD(P)H, quinone or similar compound as acceptor"/>
    <property type="evidence" value="ECO:0007669"/>
    <property type="project" value="UniProtKB-ARBA"/>
</dbReference>
<keyword evidence="5" id="KW-1133">Transmembrane helix</keyword>
<dbReference type="KEGG" id="pfuw:KF707C_29500"/>
<dbReference type="Pfam" id="PF00175">
    <property type="entry name" value="NAD_binding_1"/>
    <property type="match status" value="1"/>
</dbReference>
<dbReference type="Gene3D" id="3.40.50.80">
    <property type="entry name" value="Nucleotide-binding domain of ferredoxin-NADP reductase (FNR) module"/>
    <property type="match status" value="1"/>
</dbReference>
<dbReference type="SUPFAM" id="SSF52218">
    <property type="entry name" value="Flavoproteins"/>
    <property type="match status" value="1"/>
</dbReference>
<dbReference type="PANTHER" id="PTHR19384">
    <property type="entry name" value="NITRIC OXIDE SYNTHASE-RELATED"/>
    <property type="match status" value="1"/>
</dbReference>
<reference evidence="9" key="1">
    <citation type="submission" date="2015-05" db="EMBL/GenBank/DDBJ databases">
        <title>Draft genome sequencing of a biphenyl-degrading bacterium, Pseudomonas balearica KF707 (=NBRC110670).</title>
        <authorList>
            <person name="Kimura N."/>
            <person name="Hirose J."/>
            <person name="Watanabe T."/>
            <person name="Suenaga H."/>
            <person name="Fujihara H."/>
            <person name="Noguchi M."/>
            <person name="Hashimoto M."/>
            <person name="Shimodaira J."/>
            <person name="Tsuchikane K."/>
            <person name="Hosoyama A."/>
            <person name="Yamazoe A."/>
            <person name="Fujita N."/>
            <person name="Furukawa K."/>
        </authorList>
    </citation>
    <scope>NUCLEOTIDE SEQUENCE [LARGE SCALE GENOMIC DNA]</scope>
    <source>
        <strain evidence="9">DSM 10086 / NBRC 110670 / KF707</strain>
    </source>
</reference>
<evidence type="ECO:0000256" key="1">
    <source>
        <dbReference type="ARBA" id="ARBA00022630"/>
    </source>
</evidence>
<evidence type="ECO:0000259" key="7">
    <source>
        <dbReference type="PROSITE" id="PS51384"/>
    </source>
</evidence>
<keyword evidence="3" id="KW-0249">Electron transport</keyword>
<dbReference type="Gene3D" id="3.40.50.360">
    <property type="match status" value="1"/>
</dbReference>
<keyword evidence="5" id="KW-0812">Transmembrane</keyword>
<organism evidence="8 9">
    <name type="scientific">Metapseudomonas furukawaii</name>
    <name type="common">Pseudomonas furukawaii</name>
    <dbReference type="NCBI Taxonomy" id="1149133"/>
    <lineage>
        <taxon>Bacteria</taxon>
        <taxon>Pseudomonadati</taxon>
        <taxon>Pseudomonadota</taxon>
        <taxon>Gammaproteobacteria</taxon>
        <taxon>Pseudomonadales</taxon>
        <taxon>Pseudomonadaceae</taxon>
        <taxon>Metapseudomonas</taxon>
    </lineage>
</organism>
<feature type="transmembrane region" description="Helical" evidence="5">
    <location>
        <begin position="121"/>
        <end position="142"/>
    </location>
</feature>
<feature type="domain" description="FAD-binding FR-type" evidence="7">
    <location>
        <begin position="483"/>
        <end position="584"/>
    </location>
</feature>
<feature type="domain" description="Flavodoxin-like" evidence="6">
    <location>
        <begin position="332"/>
        <end position="467"/>
    </location>
</feature>
<evidence type="ECO:0000313" key="8">
    <source>
        <dbReference type="EMBL" id="BAU74638.1"/>
    </source>
</evidence>
<evidence type="ECO:0000256" key="2">
    <source>
        <dbReference type="ARBA" id="ARBA00022643"/>
    </source>
</evidence>
<evidence type="ECO:0000313" key="9">
    <source>
        <dbReference type="Proteomes" id="UP000218554"/>
    </source>
</evidence>
<dbReference type="Gene3D" id="2.40.30.10">
    <property type="entry name" value="Translation factors"/>
    <property type="match status" value="1"/>
</dbReference>
<proteinExistence type="predicted"/>
<dbReference type="PRINTS" id="PR00369">
    <property type="entry name" value="FLAVODOXIN"/>
</dbReference>
<dbReference type="SUPFAM" id="SSF63380">
    <property type="entry name" value="Riboflavin synthase domain-like"/>
    <property type="match status" value="1"/>
</dbReference>
<dbReference type="GO" id="GO:0003958">
    <property type="term" value="F:NADPH-hemoprotein reductase activity"/>
    <property type="evidence" value="ECO:0007669"/>
    <property type="project" value="UniProtKB-EC"/>
</dbReference>
<dbReference type="RefSeq" id="WP_003452198.1">
    <property type="nucleotide sequence ID" value="NZ_AJMR01000162.1"/>
</dbReference>
<feature type="transmembrane region" description="Helical" evidence="5">
    <location>
        <begin position="7"/>
        <end position="33"/>
    </location>
</feature>
<dbReference type="GO" id="GO:0005829">
    <property type="term" value="C:cytosol"/>
    <property type="evidence" value="ECO:0007669"/>
    <property type="project" value="TreeGrafter"/>
</dbReference>
<dbReference type="PROSITE" id="PS50902">
    <property type="entry name" value="FLAVODOXIN_LIKE"/>
    <property type="match status" value="1"/>
</dbReference>
<keyword evidence="3" id="KW-0813">Transport</keyword>
<dbReference type="PANTHER" id="PTHR19384:SF17">
    <property type="entry name" value="NADPH--CYTOCHROME P450 REDUCTASE"/>
    <property type="match status" value="1"/>
</dbReference>
<dbReference type="GO" id="GO:0050660">
    <property type="term" value="F:flavin adenine dinucleotide binding"/>
    <property type="evidence" value="ECO:0007669"/>
    <property type="project" value="TreeGrafter"/>
</dbReference>
<dbReference type="InterPro" id="IPR005625">
    <property type="entry name" value="PepSY-ass_TM"/>
</dbReference>
<dbReference type="InterPro" id="IPR017938">
    <property type="entry name" value="Riboflavin_synthase-like_b-brl"/>
</dbReference>
<name>A0AAD1FGP5_METFU</name>
<keyword evidence="2" id="KW-0288">FMN</keyword>
<dbReference type="Proteomes" id="UP000218554">
    <property type="component" value="Chromosome"/>
</dbReference>
<keyword evidence="5" id="KW-0472">Membrane</keyword>
<dbReference type="AlphaFoldDB" id="A0AAD1FGP5"/>
<dbReference type="Pfam" id="PF00258">
    <property type="entry name" value="Flavodoxin_1"/>
    <property type="match status" value="1"/>
</dbReference>
<dbReference type="InterPro" id="IPR001433">
    <property type="entry name" value="OxRdtase_FAD/NAD-bd"/>
</dbReference>
<dbReference type="InterPro" id="IPR029039">
    <property type="entry name" value="Flavoprotein-like_sf"/>
</dbReference>
<dbReference type="PRINTS" id="PR00371">
    <property type="entry name" value="FPNCR"/>
</dbReference>
<protein>
    <recommendedName>
        <fullName evidence="4">NADPH--hemoprotein reductase</fullName>
        <ecNumber evidence="4">1.6.2.4</ecNumber>
    </recommendedName>
</protein>
<dbReference type="EMBL" id="AP014862">
    <property type="protein sequence ID" value="BAU74638.1"/>
    <property type="molecule type" value="Genomic_DNA"/>
</dbReference>
<evidence type="ECO:0000256" key="3">
    <source>
        <dbReference type="ARBA" id="ARBA00022982"/>
    </source>
</evidence>
<dbReference type="Pfam" id="PF03929">
    <property type="entry name" value="PepSY_TM"/>
    <property type="match status" value="1"/>
</dbReference>
<evidence type="ECO:0000256" key="5">
    <source>
        <dbReference type="SAM" id="Phobius"/>
    </source>
</evidence>